<name>A0A7J6R0Y5_PEROL</name>
<feature type="non-terminal residue" evidence="3">
    <location>
        <position position="186"/>
    </location>
</feature>
<sequence>MERFIEFLIDLESQLPTRRFTRPLLHDRMFLDRAKAYDIVRSNPDSLKLFLQLVDILDFYENFEVNDYTAEHLDKTHVEQRLYFTHDHFRQVCFDVPEDKEPVRGLGLLAARNLDTEGKITAALSRISDDDLVDLCAAACRVDRSKLLEYSHALDPQDSNEDAPSGTKKRSRGSMSRLRKLCVDAL</sequence>
<evidence type="ECO:0000313" key="4">
    <source>
        <dbReference type="Proteomes" id="UP000574390"/>
    </source>
</evidence>
<dbReference type="InterPro" id="IPR032174">
    <property type="entry name" value="Aquarius_N"/>
</dbReference>
<evidence type="ECO:0000259" key="2">
    <source>
        <dbReference type="Pfam" id="PF16399"/>
    </source>
</evidence>
<dbReference type="AlphaFoldDB" id="A0A7J6R0Y5"/>
<gene>
    <name evidence="3" type="ORF">FOZ62_014058</name>
</gene>
<reference evidence="3 4" key="1">
    <citation type="submission" date="2020-04" db="EMBL/GenBank/DDBJ databases">
        <title>Perkinsus olseni comparative genomics.</title>
        <authorList>
            <person name="Bogema D.R."/>
        </authorList>
    </citation>
    <scope>NUCLEOTIDE SEQUENCE [LARGE SCALE GENOMIC DNA]</scope>
    <source>
        <strain evidence="3">ATCC PRA-205</strain>
    </source>
</reference>
<dbReference type="EMBL" id="JABANM010026069">
    <property type="protein sequence ID" value="KAF4713556.1"/>
    <property type="molecule type" value="Genomic_DNA"/>
</dbReference>
<feature type="domain" description="RNA helicase aquarius N-terminal" evidence="2">
    <location>
        <begin position="2"/>
        <end position="138"/>
    </location>
</feature>
<evidence type="ECO:0000256" key="1">
    <source>
        <dbReference type="SAM" id="MobiDB-lite"/>
    </source>
</evidence>
<organism evidence="3 4">
    <name type="scientific">Perkinsus olseni</name>
    <name type="common">Perkinsus atlanticus</name>
    <dbReference type="NCBI Taxonomy" id="32597"/>
    <lineage>
        <taxon>Eukaryota</taxon>
        <taxon>Sar</taxon>
        <taxon>Alveolata</taxon>
        <taxon>Perkinsozoa</taxon>
        <taxon>Perkinsea</taxon>
        <taxon>Perkinsida</taxon>
        <taxon>Perkinsidae</taxon>
        <taxon>Perkinsus</taxon>
    </lineage>
</organism>
<evidence type="ECO:0000313" key="3">
    <source>
        <dbReference type="EMBL" id="KAF4713556.1"/>
    </source>
</evidence>
<proteinExistence type="predicted"/>
<feature type="compositionally biased region" description="Basic residues" evidence="1">
    <location>
        <begin position="167"/>
        <end position="176"/>
    </location>
</feature>
<accession>A0A7J6R0Y5</accession>
<feature type="region of interest" description="Disordered" evidence="1">
    <location>
        <begin position="155"/>
        <end position="176"/>
    </location>
</feature>
<dbReference type="Pfam" id="PF16399">
    <property type="entry name" value="Aquarius_N_1st"/>
    <property type="match status" value="1"/>
</dbReference>
<dbReference type="Proteomes" id="UP000574390">
    <property type="component" value="Unassembled WGS sequence"/>
</dbReference>
<protein>
    <recommendedName>
        <fullName evidence="2">RNA helicase aquarius N-terminal domain-containing protein</fullName>
    </recommendedName>
</protein>
<comment type="caution">
    <text evidence="3">The sequence shown here is derived from an EMBL/GenBank/DDBJ whole genome shotgun (WGS) entry which is preliminary data.</text>
</comment>